<accession>A0A0G0PTH8</accession>
<reference evidence="1 2" key="1">
    <citation type="journal article" date="2015" name="Nature">
        <title>rRNA introns, odd ribosomes, and small enigmatic genomes across a large radiation of phyla.</title>
        <authorList>
            <person name="Brown C.T."/>
            <person name="Hug L.A."/>
            <person name="Thomas B.C."/>
            <person name="Sharon I."/>
            <person name="Castelle C.J."/>
            <person name="Singh A."/>
            <person name="Wilkins M.J."/>
            <person name="Williams K.H."/>
            <person name="Banfield J.F."/>
        </authorList>
    </citation>
    <scope>NUCLEOTIDE SEQUENCE [LARGE SCALE GENOMIC DNA]</scope>
</reference>
<dbReference type="EMBL" id="LBXO01000069">
    <property type="protein sequence ID" value="KKR31203.1"/>
    <property type="molecule type" value="Genomic_DNA"/>
</dbReference>
<sequence>MLKERLNITSRAKDWRAKILANPSEAPFRIGDIVFNSVESALQGIKLANPLQRQEVFAMTGFEALRIGREITLSIKPGEIRFVFWQDEVIVYNSIKHRLLLATFIHEKVRQNIAVQEALLSTEDLFIYHDVGPENSNTSLPETFYIEILLAERRLLQRLRNLVIQV</sequence>
<dbReference type="Gene3D" id="1.10.357.40">
    <property type="entry name" value="YbiA-like"/>
    <property type="match status" value="1"/>
</dbReference>
<dbReference type="InterPro" id="IPR037238">
    <property type="entry name" value="YbiA-like_sf"/>
</dbReference>
<organism evidence="1 2">
    <name type="scientific">Candidatus Falkowbacteria bacterium GW2011_GWF2_39_8</name>
    <dbReference type="NCBI Taxonomy" id="1618642"/>
    <lineage>
        <taxon>Bacteria</taxon>
        <taxon>Candidatus Falkowiibacteriota</taxon>
    </lineage>
</organism>
<evidence type="ECO:0000313" key="2">
    <source>
        <dbReference type="Proteomes" id="UP000034137"/>
    </source>
</evidence>
<name>A0A0G0PTH8_9BACT</name>
<dbReference type="AlphaFoldDB" id="A0A0G0PTH8"/>
<dbReference type="InterPro" id="IPR012596">
    <property type="entry name" value="Phage_T4_Y12G"/>
</dbReference>
<proteinExistence type="predicted"/>
<dbReference type="Proteomes" id="UP000034137">
    <property type="component" value="Unassembled WGS sequence"/>
</dbReference>
<protein>
    <submittedName>
        <fullName evidence="1">Uncharacterized protein</fullName>
    </submittedName>
</protein>
<comment type="caution">
    <text evidence="1">The sequence shown here is derived from an EMBL/GenBank/DDBJ whole genome shotgun (WGS) entry which is preliminary data.</text>
</comment>
<dbReference type="SUPFAM" id="SSF143990">
    <property type="entry name" value="YbiA-like"/>
    <property type="match status" value="1"/>
</dbReference>
<dbReference type="Pfam" id="PF08010">
    <property type="entry name" value="Phage_30_3"/>
    <property type="match status" value="1"/>
</dbReference>
<evidence type="ECO:0000313" key="1">
    <source>
        <dbReference type="EMBL" id="KKR31203.1"/>
    </source>
</evidence>
<gene>
    <name evidence="1" type="ORF">UT64_C0069G0002</name>
</gene>